<gene>
    <name evidence="8" type="ORF">AUP43_14140</name>
</gene>
<evidence type="ECO:0000259" key="7">
    <source>
        <dbReference type="PROSITE" id="PS51007"/>
    </source>
</evidence>
<dbReference type="Pfam" id="PF13442">
    <property type="entry name" value="Cytochrome_CBB3"/>
    <property type="match status" value="3"/>
</dbReference>
<comment type="caution">
    <text evidence="8">The sequence shown here is derived from an EMBL/GenBank/DDBJ whole genome shotgun (WGS) entry which is preliminary data.</text>
</comment>
<evidence type="ECO:0000256" key="4">
    <source>
        <dbReference type="ARBA" id="ARBA00022982"/>
    </source>
</evidence>
<evidence type="ECO:0000313" key="9">
    <source>
        <dbReference type="Proteomes" id="UP000076400"/>
    </source>
</evidence>
<dbReference type="OrthoDB" id="9808603at2"/>
<keyword evidence="4" id="KW-0249">Electron transport</keyword>
<keyword evidence="9" id="KW-1185">Reference proteome</keyword>
<dbReference type="SUPFAM" id="SSF46626">
    <property type="entry name" value="Cytochrome c"/>
    <property type="match status" value="3"/>
</dbReference>
<keyword evidence="1" id="KW-0813">Transport</keyword>
<feature type="domain" description="Cytochrome c" evidence="7">
    <location>
        <begin position="70"/>
        <end position="156"/>
    </location>
</feature>
<evidence type="ECO:0000256" key="6">
    <source>
        <dbReference type="PROSITE-ProRule" id="PRU00433"/>
    </source>
</evidence>
<evidence type="ECO:0000313" key="8">
    <source>
        <dbReference type="EMBL" id="KZD01001.1"/>
    </source>
</evidence>
<dbReference type="RefSeq" id="WP_067559895.1">
    <property type="nucleotide sequence ID" value="NZ_LPXN01000161.1"/>
</dbReference>
<accession>A0A154VI19</accession>
<dbReference type="PANTHER" id="PTHR33751:SF9">
    <property type="entry name" value="CYTOCHROME C4"/>
    <property type="match status" value="1"/>
</dbReference>
<dbReference type="GO" id="GO:0046872">
    <property type="term" value="F:metal ion binding"/>
    <property type="evidence" value="ECO:0007669"/>
    <property type="project" value="UniProtKB-KW"/>
</dbReference>
<keyword evidence="5 6" id="KW-0408">Iron</keyword>
<reference evidence="8 9" key="1">
    <citation type="submission" date="2015-12" db="EMBL/GenBank/DDBJ databases">
        <title>Genome sequence of Oceanibaculum pacificum MCCC 1A02656.</title>
        <authorList>
            <person name="Lu L."/>
            <person name="Lai Q."/>
            <person name="Shao Z."/>
            <person name="Qian P."/>
        </authorList>
    </citation>
    <scope>NUCLEOTIDE SEQUENCE [LARGE SCALE GENOMIC DNA]</scope>
    <source>
        <strain evidence="8 9">MCCC 1A02656</strain>
    </source>
</reference>
<keyword evidence="2 6" id="KW-0349">Heme</keyword>
<feature type="domain" description="Cytochrome c" evidence="7">
    <location>
        <begin position="159"/>
        <end position="243"/>
    </location>
</feature>
<keyword evidence="3 6" id="KW-0479">Metal-binding</keyword>
<dbReference type="STRING" id="580166.AUP43_14140"/>
<dbReference type="InterPro" id="IPR050597">
    <property type="entry name" value="Cytochrome_c_Oxidase_Subunit"/>
</dbReference>
<dbReference type="InterPro" id="IPR009056">
    <property type="entry name" value="Cyt_c-like_dom"/>
</dbReference>
<evidence type="ECO:0000256" key="2">
    <source>
        <dbReference type="ARBA" id="ARBA00022617"/>
    </source>
</evidence>
<feature type="domain" description="Cytochrome c" evidence="7">
    <location>
        <begin position="256"/>
        <end position="347"/>
    </location>
</feature>
<evidence type="ECO:0000256" key="3">
    <source>
        <dbReference type="ARBA" id="ARBA00022723"/>
    </source>
</evidence>
<dbReference type="PANTHER" id="PTHR33751">
    <property type="entry name" value="CBB3-TYPE CYTOCHROME C OXIDASE SUBUNIT FIXP"/>
    <property type="match status" value="1"/>
</dbReference>
<dbReference type="InterPro" id="IPR036909">
    <property type="entry name" value="Cyt_c-like_dom_sf"/>
</dbReference>
<organism evidence="8 9">
    <name type="scientific">Oceanibaculum pacificum</name>
    <dbReference type="NCBI Taxonomy" id="580166"/>
    <lineage>
        <taxon>Bacteria</taxon>
        <taxon>Pseudomonadati</taxon>
        <taxon>Pseudomonadota</taxon>
        <taxon>Alphaproteobacteria</taxon>
        <taxon>Rhodospirillales</taxon>
        <taxon>Oceanibaculaceae</taxon>
        <taxon>Oceanibaculum</taxon>
    </lineage>
</organism>
<dbReference type="Gene3D" id="1.10.760.10">
    <property type="entry name" value="Cytochrome c-like domain"/>
    <property type="match status" value="3"/>
</dbReference>
<dbReference type="GO" id="GO:0009055">
    <property type="term" value="F:electron transfer activity"/>
    <property type="evidence" value="ECO:0007669"/>
    <property type="project" value="InterPro"/>
</dbReference>
<dbReference type="Proteomes" id="UP000076400">
    <property type="component" value="Unassembled WGS sequence"/>
</dbReference>
<dbReference type="AlphaFoldDB" id="A0A154VI19"/>
<dbReference type="EMBL" id="LPXN01000161">
    <property type="protein sequence ID" value="KZD01001.1"/>
    <property type="molecule type" value="Genomic_DNA"/>
</dbReference>
<dbReference type="PROSITE" id="PS51007">
    <property type="entry name" value="CYTC"/>
    <property type="match status" value="3"/>
</dbReference>
<dbReference type="GO" id="GO:0020037">
    <property type="term" value="F:heme binding"/>
    <property type="evidence" value="ECO:0007669"/>
    <property type="project" value="InterPro"/>
</dbReference>
<proteinExistence type="predicted"/>
<sequence length="348" mass="37019">MRAKTWLIAGLATAGVVALALLGAWGGLYNVAASKPHLDVTRWALHQAMRNSVAFHARGIVPPPDLDEPSRVERGVGHYSIGCAPCHGGPDQAQNLVVQHMQPAPPTLDEAADHWSARELFWIVKHGVKYTGMPAWPANNRDDEVWAVVAYLRQMPASPPPAESPSLRMSATPESCNGCHGPAGGGGPHGATPRLAGQNEAYLARTLRDYAQGKRQSGIMAPVAHALSEAEIDRLAAHYAVLTPPPAIAPATSVAAGTRLGERLVRAGAPESRVPACGACHEDGQGRAVDPRYPRLAGQPAPYLTQQLRLWRAGTRGGGFGPVMTAVARKLTDEQIQALADYYESLPR</sequence>
<name>A0A154VI19_9PROT</name>
<evidence type="ECO:0000256" key="1">
    <source>
        <dbReference type="ARBA" id="ARBA00022448"/>
    </source>
</evidence>
<protein>
    <recommendedName>
        <fullName evidence="7">Cytochrome c domain-containing protein</fullName>
    </recommendedName>
</protein>
<evidence type="ECO:0000256" key="5">
    <source>
        <dbReference type="ARBA" id="ARBA00023004"/>
    </source>
</evidence>